<evidence type="ECO:0000313" key="3">
    <source>
        <dbReference type="EMBL" id="KAK3171799.1"/>
    </source>
</evidence>
<keyword evidence="4" id="KW-1185">Reference proteome</keyword>
<evidence type="ECO:0000256" key="1">
    <source>
        <dbReference type="SAM" id="Coils"/>
    </source>
</evidence>
<protein>
    <recommendedName>
        <fullName evidence="5">Fungal N-terminal domain-containing protein</fullName>
    </recommendedName>
</protein>
<gene>
    <name evidence="3" type="ORF">OEA41_003883</name>
</gene>
<dbReference type="Proteomes" id="UP001276659">
    <property type="component" value="Unassembled WGS sequence"/>
</dbReference>
<keyword evidence="1" id="KW-0175">Coiled coil</keyword>
<feature type="compositionally biased region" description="Basic and acidic residues" evidence="2">
    <location>
        <begin position="434"/>
        <end position="445"/>
    </location>
</feature>
<feature type="coiled-coil region" evidence="1">
    <location>
        <begin position="395"/>
        <end position="429"/>
    </location>
</feature>
<reference evidence="3" key="1">
    <citation type="submission" date="2022-11" db="EMBL/GenBank/DDBJ databases">
        <title>Chromosomal genome sequence assembly and mating type (MAT) locus characterization of the leprose asexual lichenized fungus Lepraria neglecta (Nyl.) Erichsen.</title>
        <authorList>
            <person name="Allen J.L."/>
            <person name="Pfeffer B."/>
        </authorList>
    </citation>
    <scope>NUCLEOTIDE SEQUENCE</scope>
    <source>
        <strain evidence="3">Allen 5258</strain>
    </source>
</reference>
<accession>A0AAD9Z5D3</accession>
<feature type="compositionally biased region" description="Acidic residues" evidence="2">
    <location>
        <begin position="446"/>
        <end position="463"/>
    </location>
</feature>
<proteinExistence type="predicted"/>
<feature type="compositionally biased region" description="Low complexity" evidence="2">
    <location>
        <begin position="464"/>
        <end position="474"/>
    </location>
</feature>
<organism evidence="3 4">
    <name type="scientific">Lepraria neglecta</name>
    <dbReference type="NCBI Taxonomy" id="209136"/>
    <lineage>
        <taxon>Eukaryota</taxon>
        <taxon>Fungi</taxon>
        <taxon>Dikarya</taxon>
        <taxon>Ascomycota</taxon>
        <taxon>Pezizomycotina</taxon>
        <taxon>Lecanoromycetes</taxon>
        <taxon>OSLEUM clade</taxon>
        <taxon>Lecanoromycetidae</taxon>
        <taxon>Lecanorales</taxon>
        <taxon>Lecanorineae</taxon>
        <taxon>Stereocaulaceae</taxon>
        <taxon>Lepraria</taxon>
    </lineage>
</organism>
<evidence type="ECO:0008006" key="5">
    <source>
        <dbReference type="Google" id="ProtNLM"/>
    </source>
</evidence>
<comment type="caution">
    <text evidence="3">The sequence shown here is derived from an EMBL/GenBank/DDBJ whole genome shotgun (WGS) entry which is preliminary data.</text>
</comment>
<evidence type="ECO:0000256" key="2">
    <source>
        <dbReference type="SAM" id="MobiDB-lite"/>
    </source>
</evidence>
<feature type="region of interest" description="Disordered" evidence="2">
    <location>
        <begin position="429"/>
        <end position="474"/>
    </location>
</feature>
<name>A0AAD9Z5D3_9LECA</name>
<dbReference type="AlphaFoldDB" id="A0AAD9Z5D3"/>
<evidence type="ECO:0000313" key="4">
    <source>
        <dbReference type="Proteomes" id="UP001276659"/>
    </source>
</evidence>
<sequence>MSDPLSIAAGVAGLIALAGKSFYQFFRSIHDAPPIARDLTSTLYTLNIALSQIQGSLLRPDFVSVADDEQLEAIQNCLTSCTATFDMVRTRVEASGLAVNDQPVLKKGWASVKASFNEEQMQDCLRRVESEKTTLLLVVDIFSARLNADIMNQVQETKHLVQKQDRRLKDINVFCRWIIGNEASDRKGKSGLPKEKLQATAFSLSSVYDRSDIAKLLQDSGSVLSLKLGDLEIGRPSKDSEGYFQSPFRTLPISFGGFGEPISTLKKLSTRENFDQTGSKELLTDYGRKFLKGVRNVPFVGPSSANPYDLILDITQAARELNSDVYDDLQYLERSYTMMGKHRIDHTADEKLPPLFLEVNKAISNYLQWAGTVMKGSQPGMKPTLGSIKMRDMQLEQHDMQRQQKDMQLELLEQQNQMANQTQMLLDRQLNANRTDEADDSRLEEDYPAAEEDAADANDENDSDCSNSSRSFPA</sequence>
<dbReference type="EMBL" id="JASNWA010000008">
    <property type="protein sequence ID" value="KAK3171799.1"/>
    <property type="molecule type" value="Genomic_DNA"/>
</dbReference>